<dbReference type="OrthoDB" id="238681at2759"/>
<dbReference type="FunFam" id="1.10.340.30:FF:000006">
    <property type="entry name" value="N-glycosylase/DNA lyase isoform X2"/>
    <property type="match status" value="1"/>
</dbReference>
<evidence type="ECO:0000256" key="7">
    <source>
        <dbReference type="ARBA" id="ARBA00023239"/>
    </source>
</evidence>
<dbReference type="STRING" id="44941.A0A397VAG4"/>
<dbReference type="SUPFAM" id="SSF55945">
    <property type="entry name" value="TATA-box binding protein-like"/>
    <property type="match status" value="1"/>
</dbReference>
<keyword evidence="9" id="KW-0511">Multifunctional enzyme</keyword>
<dbReference type="EMBL" id="QKWP01000574">
    <property type="protein sequence ID" value="RIB17929.1"/>
    <property type="molecule type" value="Genomic_DNA"/>
</dbReference>
<evidence type="ECO:0000256" key="13">
    <source>
        <dbReference type="ARBA" id="ARBA00073127"/>
    </source>
</evidence>
<evidence type="ECO:0000256" key="2">
    <source>
        <dbReference type="ARBA" id="ARBA00010679"/>
    </source>
</evidence>
<dbReference type="CDD" id="cd00056">
    <property type="entry name" value="ENDO3c"/>
    <property type="match status" value="1"/>
</dbReference>
<feature type="domain" description="HhH-GPD" evidence="14">
    <location>
        <begin position="132"/>
        <end position="309"/>
    </location>
</feature>
<dbReference type="Gene3D" id="3.30.310.40">
    <property type="match status" value="1"/>
</dbReference>
<dbReference type="InterPro" id="IPR003265">
    <property type="entry name" value="HhH-GPD_domain"/>
</dbReference>
<reference evidence="15 16" key="1">
    <citation type="submission" date="2018-06" db="EMBL/GenBank/DDBJ databases">
        <title>Comparative genomics reveals the genomic features of Rhizophagus irregularis, R. cerebriforme, R. diaphanum and Gigaspora rosea, and their symbiotic lifestyle signature.</title>
        <authorList>
            <person name="Morin E."/>
            <person name="San Clemente H."/>
            <person name="Chen E.C.H."/>
            <person name="De La Providencia I."/>
            <person name="Hainaut M."/>
            <person name="Kuo A."/>
            <person name="Kohler A."/>
            <person name="Murat C."/>
            <person name="Tang N."/>
            <person name="Roy S."/>
            <person name="Loubradou J."/>
            <person name="Henrissat B."/>
            <person name="Grigoriev I.V."/>
            <person name="Corradi N."/>
            <person name="Roux C."/>
            <person name="Martin F.M."/>
        </authorList>
    </citation>
    <scope>NUCLEOTIDE SEQUENCE [LARGE SCALE GENOMIC DNA]</scope>
    <source>
        <strain evidence="15 16">DAOM 194757</strain>
    </source>
</reference>
<dbReference type="AlphaFoldDB" id="A0A397VAG4"/>
<dbReference type="Pfam" id="PF00730">
    <property type="entry name" value="HhH-GPD"/>
    <property type="match status" value="1"/>
</dbReference>
<name>A0A397VAG4_9GLOM</name>
<evidence type="ECO:0000256" key="9">
    <source>
        <dbReference type="ARBA" id="ARBA00023268"/>
    </source>
</evidence>
<comment type="similarity">
    <text evidence="2">Belongs to the type-1 OGG1 family.</text>
</comment>
<protein>
    <recommendedName>
        <fullName evidence="13">N-glycosylase/DNA lyase</fullName>
        <ecNumber evidence="3">4.2.99.18</ecNumber>
    </recommendedName>
</protein>
<evidence type="ECO:0000256" key="5">
    <source>
        <dbReference type="ARBA" id="ARBA00022801"/>
    </source>
</evidence>
<evidence type="ECO:0000313" key="16">
    <source>
        <dbReference type="Proteomes" id="UP000266673"/>
    </source>
</evidence>
<dbReference type="Gene3D" id="1.10.1670.10">
    <property type="entry name" value="Helix-hairpin-Helix base-excision DNA repair enzymes (C-terminal)"/>
    <property type="match status" value="1"/>
</dbReference>
<evidence type="ECO:0000256" key="10">
    <source>
        <dbReference type="ARBA" id="ARBA00023295"/>
    </source>
</evidence>
<dbReference type="PANTHER" id="PTHR10242">
    <property type="entry name" value="8-OXOGUANINE DNA GLYCOSYLASE"/>
    <property type="match status" value="1"/>
</dbReference>
<dbReference type="GO" id="GO:0005634">
    <property type="term" value="C:nucleus"/>
    <property type="evidence" value="ECO:0007669"/>
    <property type="project" value="UniProtKB-SubCell"/>
</dbReference>
<dbReference type="GO" id="GO:0140078">
    <property type="term" value="F:class I DNA-(apurinic or apyrimidinic site) endonuclease activity"/>
    <property type="evidence" value="ECO:0007669"/>
    <property type="project" value="UniProtKB-EC"/>
</dbReference>
<comment type="catalytic activity">
    <reaction evidence="12">
        <text>2'-deoxyribonucleotide-(2'-deoxyribose 5'-phosphate)-2'-deoxyribonucleotide-DNA = a 3'-end 2'-deoxyribonucleotide-(2,3-dehydro-2,3-deoxyribose 5'-phosphate)-DNA + a 5'-end 5'-phospho-2'-deoxyribonucleoside-DNA + H(+)</text>
        <dbReference type="Rhea" id="RHEA:66592"/>
        <dbReference type="Rhea" id="RHEA-COMP:13180"/>
        <dbReference type="Rhea" id="RHEA-COMP:16897"/>
        <dbReference type="Rhea" id="RHEA-COMP:17067"/>
        <dbReference type="ChEBI" id="CHEBI:15378"/>
        <dbReference type="ChEBI" id="CHEBI:136412"/>
        <dbReference type="ChEBI" id="CHEBI:157695"/>
        <dbReference type="ChEBI" id="CHEBI:167181"/>
        <dbReference type="EC" id="4.2.99.18"/>
    </reaction>
</comment>
<evidence type="ECO:0000256" key="6">
    <source>
        <dbReference type="ARBA" id="ARBA00023204"/>
    </source>
</evidence>
<organism evidence="15 16">
    <name type="scientific">Gigaspora rosea</name>
    <dbReference type="NCBI Taxonomy" id="44941"/>
    <lineage>
        <taxon>Eukaryota</taxon>
        <taxon>Fungi</taxon>
        <taxon>Fungi incertae sedis</taxon>
        <taxon>Mucoromycota</taxon>
        <taxon>Glomeromycotina</taxon>
        <taxon>Glomeromycetes</taxon>
        <taxon>Diversisporales</taxon>
        <taxon>Gigasporaceae</taxon>
        <taxon>Gigaspora</taxon>
    </lineage>
</organism>
<keyword evidence="5" id="KW-0378">Hydrolase</keyword>
<evidence type="ECO:0000256" key="1">
    <source>
        <dbReference type="ARBA" id="ARBA00004123"/>
    </source>
</evidence>
<comment type="function">
    <text evidence="11">DNA repair enzyme that incises DNA at 8-oxoG residues. Excises 7,8-dihydro-8-oxoguanine and 2,6-diamino-4-hydroxy-5-N-methylformamidopyrimidine (FAPY) from damaged DNA. Has a beta-lyase activity that nicks DNA 3' to the lesion.</text>
</comment>
<dbReference type="GO" id="GO:0003684">
    <property type="term" value="F:damaged DNA binding"/>
    <property type="evidence" value="ECO:0007669"/>
    <property type="project" value="InterPro"/>
</dbReference>
<evidence type="ECO:0000259" key="14">
    <source>
        <dbReference type="SMART" id="SM00478"/>
    </source>
</evidence>
<keyword evidence="8" id="KW-0539">Nucleus</keyword>
<dbReference type="InterPro" id="IPR023170">
    <property type="entry name" value="HhH_base_excis_C"/>
</dbReference>
<evidence type="ECO:0000313" key="15">
    <source>
        <dbReference type="EMBL" id="RIB17929.1"/>
    </source>
</evidence>
<comment type="subcellular location">
    <subcellularLocation>
        <location evidence="1">Nucleus</location>
    </subcellularLocation>
</comment>
<dbReference type="GO" id="GO:0006289">
    <property type="term" value="P:nucleotide-excision repair"/>
    <property type="evidence" value="ECO:0007669"/>
    <property type="project" value="InterPro"/>
</dbReference>
<dbReference type="Gene3D" id="1.10.340.30">
    <property type="entry name" value="Hypothetical protein, domain 2"/>
    <property type="match status" value="1"/>
</dbReference>
<sequence length="373" mass="43306">MSVWRSLRIPPEELRLDTTLKCGQAFRWKVSGESQWSCAFKGRFITLRQKDSDIEYQSYFPIKKSSDEVDHEFELIDNFLMDYFNLSSKINLRECYDRWSMADKHFAKIACQFKGIRILRQDPVENLFCFICSTNNNIARISQMIEKLCNKYGNLVYTLNGQEFYDFPTLDKLVSSNVESELRQLGFGYRAKYITQTAKFLMENYSDAEKWLYSLRNVDYKVAHSALLKFSGVGPKVADCVCLMSLDKHNAIPIDTHVWQIAQREYGFNSKSSTKTLTSRLYEAIGDHFRNLFGDYSGWAHSVLFTADLKAFQDRPSSFTTIDTNIDTTLSKNDLDSSILLDSDKIVITKKRSRSKNIQKESILLSNKKIKRF</sequence>
<evidence type="ECO:0000256" key="3">
    <source>
        <dbReference type="ARBA" id="ARBA00012720"/>
    </source>
</evidence>
<dbReference type="SMART" id="SM00478">
    <property type="entry name" value="ENDO3c"/>
    <property type="match status" value="1"/>
</dbReference>
<dbReference type="Proteomes" id="UP000266673">
    <property type="component" value="Unassembled WGS sequence"/>
</dbReference>
<dbReference type="Pfam" id="PF07934">
    <property type="entry name" value="OGG_N"/>
    <property type="match status" value="1"/>
</dbReference>
<evidence type="ECO:0000256" key="8">
    <source>
        <dbReference type="ARBA" id="ARBA00023242"/>
    </source>
</evidence>
<proteinExistence type="inferred from homology"/>
<gene>
    <name evidence="15" type="ORF">C2G38_1967938</name>
</gene>
<evidence type="ECO:0000256" key="11">
    <source>
        <dbReference type="ARBA" id="ARBA00025652"/>
    </source>
</evidence>
<keyword evidence="6" id="KW-0234">DNA repair</keyword>
<dbReference type="GO" id="GO:0034039">
    <property type="term" value="F:8-oxo-7,8-dihydroguanine DNA N-glycosylase activity"/>
    <property type="evidence" value="ECO:0007669"/>
    <property type="project" value="TreeGrafter"/>
</dbReference>
<accession>A0A397VAG4</accession>
<comment type="caution">
    <text evidence="15">The sequence shown here is derived from an EMBL/GenBank/DDBJ whole genome shotgun (WGS) entry which is preliminary data.</text>
</comment>
<dbReference type="FunFam" id="1.10.1670.10:FF:000005">
    <property type="entry name" value="N-glycosylase/DNA lyase OGG1"/>
    <property type="match status" value="1"/>
</dbReference>
<keyword evidence="4" id="KW-0227">DNA damage</keyword>
<keyword evidence="16" id="KW-1185">Reference proteome</keyword>
<dbReference type="InterPro" id="IPR052054">
    <property type="entry name" value="Oxidative_DNA_repair_enzyme"/>
</dbReference>
<dbReference type="InterPro" id="IPR012904">
    <property type="entry name" value="OGG_N"/>
</dbReference>
<dbReference type="GO" id="GO:0006285">
    <property type="term" value="P:base-excision repair, AP site formation"/>
    <property type="evidence" value="ECO:0007669"/>
    <property type="project" value="TreeGrafter"/>
</dbReference>
<dbReference type="InterPro" id="IPR011257">
    <property type="entry name" value="DNA_glycosylase"/>
</dbReference>
<evidence type="ECO:0000256" key="4">
    <source>
        <dbReference type="ARBA" id="ARBA00022763"/>
    </source>
</evidence>
<dbReference type="EC" id="4.2.99.18" evidence="3"/>
<dbReference type="SUPFAM" id="SSF48150">
    <property type="entry name" value="DNA-glycosylase"/>
    <property type="match status" value="1"/>
</dbReference>
<keyword evidence="10" id="KW-0326">Glycosidase</keyword>
<evidence type="ECO:0000256" key="12">
    <source>
        <dbReference type="ARBA" id="ARBA00044632"/>
    </source>
</evidence>
<dbReference type="PANTHER" id="PTHR10242:SF2">
    <property type="entry name" value="N-GLYCOSYLASE_DNA LYASE"/>
    <property type="match status" value="1"/>
</dbReference>
<keyword evidence="7" id="KW-0456">Lyase</keyword>